<protein>
    <recommendedName>
        <fullName evidence="3">Aminotransferase-like plant mobile domain-containing protein</fullName>
    </recommendedName>
</protein>
<accession>A0ABD2YHF4</accession>
<gene>
    <name evidence="1" type="ORF">ACH5RR_032207</name>
</gene>
<dbReference type="InterPro" id="IPR044824">
    <property type="entry name" value="MAIN-like"/>
</dbReference>
<evidence type="ECO:0000313" key="2">
    <source>
        <dbReference type="Proteomes" id="UP001630127"/>
    </source>
</evidence>
<evidence type="ECO:0000313" key="1">
    <source>
        <dbReference type="EMBL" id="KAL3506825.1"/>
    </source>
</evidence>
<proteinExistence type="predicted"/>
<evidence type="ECO:0008006" key="3">
    <source>
        <dbReference type="Google" id="ProtNLM"/>
    </source>
</evidence>
<organism evidence="1 2">
    <name type="scientific">Cinchona calisaya</name>
    <dbReference type="NCBI Taxonomy" id="153742"/>
    <lineage>
        <taxon>Eukaryota</taxon>
        <taxon>Viridiplantae</taxon>
        <taxon>Streptophyta</taxon>
        <taxon>Embryophyta</taxon>
        <taxon>Tracheophyta</taxon>
        <taxon>Spermatophyta</taxon>
        <taxon>Magnoliopsida</taxon>
        <taxon>eudicotyledons</taxon>
        <taxon>Gunneridae</taxon>
        <taxon>Pentapetalae</taxon>
        <taxon>asterids</taxon>
        <taxon>lamiids</taxon>
        <taxon>Gentianales</taxon>
        <taxon>Rubiaceae</taxon>
        <taxon>Cinchonoideae</taxon>
        <taxon>Cinchoneae</taxon>
        <taxon>Cinchona</taxon>
    </lineage>
</organism>
<keyword evidence="2" id="KW-1185">Reference proteome</keyword>
<reference evidence="1 2" key="1">
    <citation type="submission" date="2024-11" db="EMBL/GenBank/DDBJ databases">
        <title>A near-complete genome assembly of Cinchona calisaya.</title>
        <authorList>
            <person name="Lian D.C."/>
            <person name="Zhao X.W."/>
            <person name="Wei L."/>
        </authorList>
    </citation>
    <scope>NUCLEOTIDE SEQUENCE [LARGE SCALE GENOMIC DNA]</scope>
    <source>
        <tissue evidence="1">Nenye</tissue>
    </source>
</reference>
<comment type="caution">
    <text evidence="1">The sequence shown here is derived from an EMBL/GenBank/DDBJ whole genome shotgun (WGS) entry which is preliminary data.</text>
</comment>
<dbReference type="AlphaFoldDB" id="A0ABD2YHF4"/>
<dbReference type="EMBL" id="JBJUIK010000013">
    <property type="protein sequence ID" value="KAL3506825.1"/>
    <property type="molecule type" value="Genomic_DNA"/>
</dbReference>
<dbReference type="PANTHER" id="PTHR46033:SF1">
    <property type="entry name" value="PROTEIN MAIN-LIKE 2"/>
    <property type="match status" value="1"/>
</dbReference>
<dbReference type="Proteomes" id="UP001630127">
    <property type="component" value="Unassembled WGS sequence"/>
</dbReference>
<name>A0ABD2YHF4_9GENT</name>
<dbReference type="PANTHER" id="PTHR46033">
    <property type="entry name" value="PROTEIN MAIN-LIKE 2"/>
    <property type="match status" value="1"/>
</dbReference>
<sequence>MLGNYTTILEQAGIYGAIAVAHYPYNICTDVLRAFLELWSPLTNTLHFAGGETGISLLDINMICGLPIAASSWVVRGAFFSFYRRRTRRLFHINTYARFFIPSRDRIGDRIWWYCRWWSRSSQPYLGFPINKGAVKLANCGNTTNPNCSNFVDAQKGSNLSNATFFQDGKQVKIKVRRLSSSRSDEKNFKQTHRYKGLSSKSSPETEYTTFFTDLTDQTAGPSVVNEPASKVLSPVPIDPKLSAKEEVSLIDVSKKMVTNLWTKVEKFSRDFIIDSFYAIVKLMTSSDLNELLRSRESVSKHLMRLNGVVLDGDARQTATVLLKEKARIDAKMLENRCGVLTSRIAGLEKSFEQGEKDGQLIRKEIHEFGQEKIRALEDLKKQFQAVFASLDSFIQADW</sequence>